<evidence type="ECO:0000313" key="1">
    <source>
        <dbReference type="Proteomes" id="UP000095286"/>
    </source>
</evidence>
<protein>
    <submittedName>
        <fullName evidence="2">Uncharacterized protein</fullName>
    </submittedName>
</protein>
<dbReference type="WBParaSite" id="RSKR_0000482100.1">
    <property type="protein sequence ID" value="RSKR_0000482100.1"/>
    <property type="gene ID" value="RSKR_0000482100"/>
</dbReference>
<accession>A0AC35TUV4</accession>
<evidence type="ECO:0000313" key="2">
    <source>
        <dbReference type="WBParaSite" id="RSKR_0000482100.1"/>
    </source>
</evidence>
<sequence length="114" mass="13160">MKQGMSQSGLKKRVLKVIGEADIREQFWKMRLLDNIASFIIDILTKRPTFSLDSQISSDDSQIANKDAVEFDEKIVEKLLHHNRGGVNIFGRRIILNGCSMFWNLVKNHMTLNR</sequence>
<dbReference type="Proteomes" id="UP000095286">
    <property type="component" value="Unplaced"/>
</dbReference>
<reference evidence="2" key="1">
    <citation type="submission" date="2016-11" db="UniProtKB">
        <authorList>
            <consortium name="WormBaseParasite"/>
        </authorList>
    </citation>
    <scope>IDENTIFICATION</scope>
    <source>
        <strain evidence="2">KR3021</strain>
    </source>
</reference>
<proteinExistence type="predicted"/>
<name>A0AC35TUV4_9BILA</name>
<organism evidence="1 2">
    <name type="scientific">Rhabditophanes sp. KR3021</name>
    <dbReference type="NCBI Taxonomy" id="114890"/>
    <lineage>
        <taxon>Eukaryota</taxon>
        <taxon>Metazoa</taxon>
        <taxon>Ecdysozoa</taxon>
        <taxon>Nematoda</taxon>
        <taxon>Chromadorea</taxon>
        <taxon>Rhabditida</taxon>
        <taxon>Tylenchina</taxon>
        <taxon>Panagrolaimomorpha</taxon>
        <taxon>Strongyloidoidea</taxon>
        <taxon>Alloionematidae</taxon>
        <taxon>Rhabditophanes</taxon>
    </lineage>
</organism>